<dbReference type="RefSeq" id="WP_215620886.1">
    <property type="nucleotide sequence ID" value="NZ_CP076134.1"/>
</dbReference>
<evidence type="ECO:0000313" key="3">
    <source>
        <dbReference type="Proteomes" id="UP000680839"/>
    </source>
</evidence>
<sequence>MRTVSLAFGLLAAVAATGASAQSINLTGTYKCVQMCRQGLVGYQAFITQNGPQLNLLNEAGEPSRAWPDWFAPATRIWVENQNQGAVYSPDGMLIQFDNGTIWQRDLGLPLPPPARRRR</sequence>
<name>A0A975RL11_9BRAD</name>
<proteinExistence type="predicted"/>
<dbReference type="EMBL" id="CP076134">
    <property type="protein sequence ID" value="QWG12042.1"/>
    <property type="molecule type" value="Genomic_DNA"/>
</dbReference>
<feature type="signal peptide" evidence="1">
    <location>
        <begin position="1"/>
        <end position="21"/>
    </location>
</feature>
<organism evidence="2 3">
    <name type="scientific">Bradyrhizobium sediminis</name>
    <dbReference type="NCBI Taxonomy" id="2840469"/>
    <lineage>
        <taxon>Bacteria</taxon>
        <taxon>Pseudomonadati</taxon>
        <taxon>Pseudomonadota</taxon>
        <taxon>Alphaproteobacteria</taxon>
        <taxon>Hyphomicrobiales</taxon>
        <taxon>Nitrobacteraceae</taxon>
        <taxon>Bradyrhizobium</taxon>
    </lineage>
</organism>
<accession>A0A975RL11</accession>
<feature type="chain" id="PRO_5036732213" evidence="1">
    <location>
        <begin position="22"/>
        <end position="119"/>
    </location>
</feature>
<evidence type="ECO:0000313" key="2">
    <source>
        <dbReference type="EMBL" id="QWG12042.1"/>
    </source>
</evidence>
<dbReference type="Proteomes" id="UP000680839">
    <property type="component" value="Chromosome"/>
</dbReference>
<evidence type="ECO:0000256" key="1">
    <source>
        <dbReference type="SAM" id="SignalP"/>
    </source>
</evidence>
<reference evidence="2" key="1">
    <citation type="submission" date="2021-06" db="EMBL/GenBank/DDBJ databases">
        <title>Bradyrhizobium sp. S2-20-1 Genome sequencing.</title>
        <authorList>
            <person name="Jin L."/>
        </authorList>
    </citation>
    <scope>NUCLEOTIDE SEQUENCE</scope>
    <source>
        <strain evidence="2">S2-20-1</strain>
    </source>
</reference>
<protein>
    <submittedName>
        <fullName evidence="2">Uncharacterized protein</fullName>
    </submittedName>
</protein>
<keyword evidence="1" id="KW-0732">Signal</keyword>
<gene>
    <name evidence="2" type="ORF">KMZ29_20270</name>
</gene>
<dbReference type="AlphaFoldDB" id="A0A975RL11"/>